<reference evidence="2 3" key="1">
    <citation type="submission" date="2022-03" db="EMBL/GenBank/DDBJ databases">
        <title>Complete genome analysis of Roseomonas KG 17.1 : a prolific producer of plant growth promoters.</title>
        <authorList>
            <person name="Saadouli I."/>
            <person name="Najjari A."/>
            <person name="Mosbah A."/>
            <person name="Ouzari H.I."/>
        </authorList>
    </citation>
    <scope>NUCLEOTIDE SEQUENCE [LARGE SCALE GENOMIC DNA]</scope>
    <source>
        <strain evidence="2 3">KG17-1</strain>
    </source>
</reference>
<protein>
    <submittedName>
        <fullName evidence="2">Uncharacterized protein</fullName>
    </submittedName>
</protein>
<proteinExistence type="predicted"/>
<accession>A0ABS9W303</accession>
<feature type="transmembrane region" description="Helical" evidence="1">
    <location>
        <begin position="23"/>
        <end position="40"/>
    </location>
</feature>
<evidence type="ECO:0000256" key="1">
    <source>
        <dbReference type="SAM" id="Phobius"/>
    </source>
</evidence>
<keyword evidence="1" id="KW-0472">Membrane</keyword>
<name>A0ABS9W303_9PROT</name>
<keyword evidence="1" id="KW-0812">Transmembrane</keyword>
<organism evidence="2 3">
    <name type="scientific">Teichococcus vastitatis</name>
    <dbReference type="NCBI Taxonomy" id="2307076"/>
    <lineage>
        <taxon>Bacteria</taxon>
        <taxon>Pseudomonadati</taxon>
        <taxon>Pseudomonadota</taxon>
        <taxon>Alphaproteobacteria</taxon>
        <taxon>Acetobacterales</taxon>
        <taxon>Roseomonadaceae</taxon>
        <taxon>Roseomonas</taxon>
    </lineage>
</organism>
<keyword evidence="3" id="KW-1185">Reference proteome</keyword>
<dbReference type="RefSeq" id="WP_120008998.1">
    <property type="nucleotide sequence ID" value="NZ_JALBUU010000004.1"/>
</dbReference>
<gene>
    <name evidence="2" type="ORF">MON41_04130</name>
</gene>
<dbReference type="Proteomes" id="UP001201985">
    <property type="component" value="Unassembled WGS sequence"/>
</dbReference>
<keyword evidence="1" id="KW-1133">Transmembrane helix</keyword>
<evidence type="ECO:0000313" key="3">
    <source>
        <dbReference type="Proteomes" id="UP001201985"/>
    </source>
</evidence>
<dbReference type="EMBL" id="JALBUU010000004">
    <property type="protein sequence ID" value="MCI0752949.1"/>
    <property type="molecule type" value="Genomic_DNA"/>
</dbReference>
<comment type="caution">
    <text evidence="2">The sequence shown here is derived from an EMBL/GenBank/DDBJ whole genome shotgun (WGS) entry which is preliminary data.</text>
</comment>
<sequence length="62" mass="7027">MGPLLRLSVFLSRLVRNPPNRRVAWVMLGALILSVGLVVFERTIGWPEALRTEKVPMRRLGS</sequence>
<evidence type="ECO:0000313" key="2">
    <source>
        <dbReference type="EMBL" id="MCI0752949.1"/>
    </source>
</evidence>